<proteinExistence type="inferred from homology"/>
<dbReference type="GeneID" id="24126874"/>
<dbReference type="AlphaFoldDB" id="A0A067CMR6"/>
<dbReference type="PANTHER" id="PTHR12994">
    <property type="entry name" value="SECERNIN"/>
    <property type="match status" value="1"/>
</dbReference>
<dbReference type="EMBL" id="KK583201">
    <property type="protein sequence ID" value="KDO30530.1"/>
    <property type="molecule type" value="Genomic_DNA"/>
</dbReference>
<evidence type="ECO:0000256" key="1">
    <source>
        <dbReference type="ARBA" id="ARBA00005705"/>
    </source>
</evidence>
<name>A0A067CMR6_SAPPC</name>
<evidence type="ECO:0000313" key="4">
    <source>
        <dbReference type="EMBL" id="KDO30530.1"/>
    </source>
</evidence>
<evidence type="ECO:0000256" key="3">
    <source>
        <dbReference type="SAM" id="SignalP"/>
    </source>
</evidence>
<evidence type="ECO:0000313" key="5">
    <source>
        <dbReference type="Proteomes" id="UP000030745"/>
    </source>
</evidence>
<dbReference type="OrthoDB" id="5175656at2759"/>
<dbReference type="OMA" id="THSNDCG"/>
<reference evidence="4 5" key="1">
    <citation type="journal article" date="2013" name="PLoS Genet.">
        <title>Distinctive expansion of potential virulence genes in the genome of the oomycete fish pathogen Saprolegnia parasitica.</title>
        <authorList>
            <person name="Jiang R.H."/>
            <person name="de Bruijn I."/>
            <person name="Haas B.J."/>
            <person name="Belmonte R."/>
            <person name="Lobach L."/>
            <person name="Christie J."/>
            <person name="van den Ackerveken G."/>
            <person name="Bottin A."/>
            <person name="Bulone V."/>
            <person name="Diaz-Moreno S.M."/>
            <person name="Dumas B."/>
            <person name="Fan L."/>
            <person name="Gaulin E."/>
            <person name="Govers F."/>
            <person name="Grenville-Briggs L.J."/>
            <person name="Horner N.R."/>
            <person name="Levin J.Z."/>
            <person name="Mammella M."/>
            <person name="Meijer H.J."/>
            <person name="Morris P."/>
            <person name="Nusbaum C."/>
            <person name="Oome S."/>
            <person name="Phillips A.J."/>
            <person name="van Rooyen D."/>
            <person name="Rzeszutek E."/>
            <person name="Saraiva M."/>
            <person name="Secombes C.J."/>
            <person name="Seidl M.F."/>
            <person name="Snel B."/>
            <person name="Stassen J.H."/>
            <person name="Sykes S."/>
            <person name="Tripathy S."/>
            <person name="van den Berg H."/>
            <person name="Vega-Arreguin J.C."/>
            <person name="Wawra S."/>
            <person name="Young S.K."/>
            <person name="Zeng Q."/>
            <person name="Dieguez-Uribeondo J."/>
            <person name="Russ C."/>
            <person name="Tyler B.M."/>
            <person name="van West P."/>
        </authorList>
    </citation>
    <scope>NUCLEOTIDE SEQUENCE [LARGE SCALE GENOMIC DNA]</scope>
    <source>
        <strain evidence="4 5">CBS 223.65</strain>
    </source>
</reference>
<dbReference type="InterPro" id="IPR005322">
    <property type="entry name" value="Peptidase_C69"/>
</dbReference>
<dbReference type="PANTHER" id="PTHR12994:SF17">
    <property type="entry name" value="LD30995P"/>
    <property type="match status" value="1"/>
</dbReference>
<feature type="signal peptide" evidence="3">
    <location>
        <begin position="1"/>
        <end position="15"/>
    </location>
</feature>
<dbReference type="GO" id="GO:0070004">
    <property type="term" value="F:cysteine-type exopeptidase activity"/>
    <property type="evidence" value="ECO:0007669"/>
    <property type="project" value="InterPro"/>
</dbReference>
<dbReference type="KEGG" id="spar:SPRG_04431"/>
<evidence type="ECO:0000256" key="2">
    <source>
        <dbReference type="SAM" id="Phobius"/>
    </source>
</evidence>
<dbReference type="VEuPathDB" id="FungiDB:SPRG_04431"/>
<keyword evidence="2" id="KW-0812">Transmembrane</keyword>
<dbReference type="STRING" id="695850.A0A067CMR6"/>
<dbReference type="Pfam" id="PF03577">
    <property type="entry name" value="Peptidase_C69"/>
    <property type="match status" value="1"/>
</dbReference>
<organism evidence="4 5">
    <name type="scientific">Saprolegnia parasitica (strain CBS 223.65)</name>
    <dbReference type="NCBI Taxonomy" id="695850"/>
    <lineage>
        <taxon>Eukaryota</taxon>
        <taxon>Sar</taxon>
        <taxon>Stramenopiles</taxon>
        <taxon>Oomycota</taxon>
        <taxon>Saprolegniomycetes</taxon>
        <taxon>Saprolegniales</taxon>
        <taxon>Saprolegniaceae</taxon>
        <taxon>Saprolegnia</taxon>
    </lineage>
</organism>
<feature type="chain" id="PRO_5013175583" description="Peptidase" evidence="3">
    <location>
        <begin position="16"/>
        <end position="616"/>
    </location>
</feature>
<evidence type="ECO:0008006" key="6">
    <source>
        <dbReference type="Google" id="ProtNLM"/>
    </source>
</evidence>
<dbReference type="GO" id="GO:0016805">
    <property type="term" value="F:dipeptidase activity"/>
    <property type="evidence" value="ECO:0007669"/>
    <property type="project" value="InterPro"/>
</dbReference>
<keyword evidence="3" id="KW-0732">Signal</keyword>
<accession>A0A067CMR6</accession>
<dbReference type="Proteomes" id="UP000030745">
    <property type="component" value="Unassembled WGS sequence"/>
</dbReference>
<comment type="similarity">
    <text evidence="1">Belongs to the peptidase C69 family. Secernin subfamily.</text>
</comment>
<sequence length="616" mass="67137">MRLSTVLFAVAGVAARYVEPDRCTAILVGAKASTTGAPMTTHSNDCGNCDFRLIKIPAMNHTPGSLRDVTLLRQEYPRYVGDSRGPAYTRENLETGFYNWSASPAIGRIPQVNATFGYFEGVYGIMNEHQLSMGESTCGAKLWSTPVSHGGKALLDITELGRIALERTTNARDAIVLMGHLAETYGYYGASWEGDDVYEEAGEALTITDAHEAWMFHILPDDTGASAVWAAQRVPADHVAAIANQFVIHGIDLTDSANYLASANVLEVARRNGFWDGLQDFDFTVAYALQQHEPEQYGYTRRVWRVFTLANPNLALSPYTDVYSRSYPFSIPVEAPLSPQDLMRIQRDHYEGTPFDLTQGPGAGPYGSPDRFRVGQNAAGGQFERSIGIYRATYTFVTVPDAANPIQSLFWFGPYAPHATAYAPVYAHIGAVPRSLSRGTLRQYDPSYTFWANAVVGNYASRFYKFAHPVVASVQAVFEASAVAAQAGVQRQASALLASQGHAAAAAFLTNATTTWADAARAAFTALLPTLVTSFHDGYIMSDLDHEDMSVRAMGYPKWYLESVGYYDGNTAVPSQDVVSGAVLFVLVVVALASVALGYAIGRRSHRAKRGYVHLQ</sequence>
<keyword evidence="2" id="KW-0472">Membrane</keyword>
<protein>
    <recommendedName>
        <fullName evidence="6">Peptidase</fullName>
    </recommendedName>
</protein>
<dbReference type="RefSeq" id="XP_012198745.1">
    <property type="nucleotide sequence ID" value="XM_012343355.1"/>
</dbReference>
<gene>
    <name evidence="4" type="ORF">SPRG_04431</name>
</gene>
<dbReference type="GO" id="GO:0006508">
    <property type="term" value="P:proteolysis"/>
    <property type="evidence" value="ECO:0007669"/>
    <property type="project" value="InterPro"/>
</dbReference>
<keyword evidence="2" id="KW-1133">Transmembrane helix</keyword>
<feature type="transmembrane region" description="Helical" evidence="2">
    <location>
        <begin position="578"/>
        <end position="601"/>
    </location>
</feature>
<keyword evidence="5" id="KW-1185">Reference proteome</keyword>